<keyword evidence="3" id="KW-1185">Reference proteome</keyword>
<gene>
    <name evidence="2" type="ORF">ENUP19_0040G0022</name>
</gene>
<dbReference type="EMBL" id="BAAFRS010000040">
    <property type="protein sequence ID" value="GAB1219635.1"/>
    <property type="molecule type" value="Genomic_DNA"/>
</dbReference>
<feature type="chain" id="PRO_5046379956" description="CXXC-rich protein" evidence="1">
    <location>
        <begin position="22"/>
        <end position="136"/>
    </location>
</feature>
<accession>A0ABQ0D9U9</accession>
<protein>
    <recommendedName>
        <fullName evidence="4">CXXC-rich protein</fullName>
    </recommendedName>
</protein>
<sequence>MEDKQLYIVLCVLLLINSVDVLHVRMNYKQSHCCDVCHKTYSTCDNSTLCVSCRDGLTKYNRRFCRGIHNVQKVVNHLLYVINAMTVILYLKNNVIFVVQDVVLENEENVCEECQEGYFVCHGCCESVFHSFSCYK</sequence>
<evidence type="ECO:0000313" key="2">
    <source>
        <dbReference type="EMBL" id="GAB1219635.1"/>
    </source>
</evidence>
<name>A0ABQ0D9U9_9EUKA</name>
<reference evidence="2 3" key="1">
    <citation type="journal article" date="2019" name="PLoS Negl. Trop. Dis.">
        <title>Whole genome sequencing of Entamoeba nuttalli reveals mammalian host-related molecular signatures and a novel octapeptide-repeat surface protein.</title>
        <authorList>
            <person name="Tanaka M."/>
            <person name="Makiuchi T."/>
            <person name="Komiyama T."/>
            <person name="Shiina T."/>
            <person name="Osaki K."/>
            <person name="Tachibana H."/>
        </authorList>
    </citation>
    <scope>NUCLEOTIDE SEQUENCE [LARGE SCALE GENOMIC DNA]</scope>
    <source>
        <strain evidence="2 3">P19-061405</strain>
    </source>
</reference>
<comment type="caution">
    <text evidence="2">The sequence shown here is derived from an EMBL/GenBank/DDBJ whole genome shotgun (WGS) entry which is preliminary data.</text>
</comment>
<dbReference type="Proteomes" id="UP001628156">
    <property type="component" value="Unassembled WGS sequence"/>
</dbReference>
<evidence type="ECO:0000313" key="3">
    <source>
        <dbReference type="Proteomes" id="UP001628156"/>
    </source>
</evidence>
<evidence type="ECO:0000256" key="1">
    <source>
        <dbReference type="SAM" id="SignalP"/>
    </source>
</evidence>
<evidence type="ECO:0008006" key="4">
    <source>
        <dbReference type="Google" id="ProtNLM"/>
    </source>
</evidence>
<keyword evidence="1" id="KW-0732">Signal</keyword>
<organism evidence="2 3">
    <name type="scientific">Entamoeba nuttalli</name>
    <dbReference type="NCBI Taxonomy" id="412467"/>
    <lineage>
        <taxon>Eukaryota</taxon>
        <taxon>Amoebozoa</taxon>
        <taxon>Evosea</taxon>
        <taxon>Archamoebae</taxon>
        <taxon>Mastigamoebida</taxon>
        <taxon>Entamoebidae</taxon>
        <taxon>Entamoeba</taxon>
    </lineage>
</organism>
<proteinExistence type="predicted"/>
<feature type="signal peptide" evidence="1">
    <location>
        <begin position="1"/>
        <end position="21"/>
    </location>
</feature>